<dbReference type="AlphaFoldDB" id="A0A0F9L8M2"/>
<gene>
    <name evidence="1" type="ORF">LCGC14_1542740</name>
</gene>
<evidence type="ECO:0000313" key="1">
    <source>
        <dbReference type="EMBL" id="KKM60340.1"/>
    </source>
</evidence>
<sequence length="164" mass="18303">MAPNELMTTVAERAVDAAMEVECKKDSLKQNQDGTWKFTLTIAPGGLPDAMMKAAPGTRYTAVFVEVDDVEEPVKRAPAASEKPRRPFHDLPLSQQAGIRCQDEKFHKFLRDRGWRGIDDAAAVRAECKVSSRSEFDTDNVAGLCWQNLNTSYEIWAGLQADER</sequence>
<dbReference type="EMBL" id="LAZR01011695">
    <property type="protein sequence ID" value="KKM60340.1"/>
    <property type="molecule type" value="Genomic_DNA"/>
</dbReference>
<organism evidence="1">
    <name type="scientific">marine sediment metagenome</name>
    <dbReference type="NCBI Taxonomy" id="412755"/>
    <lineage>
        <taxon>unclassified sequences</taxon>
        <taxon>metagenomes</taxon>
        <taxon>ecological metagenomes</taxon>
    </lineage>
</organism>
<reference evidence="1" key="1">
    <citation type="journal article" date="2015" name="Nature">
        <title>Complex archaea that bridge the gap between prokaryotes and eukaryotes.</title>
        <authorList>
            <person name="Spang A."/>
            <person name="Saw J.H."/>
            <person name="Jorgensen S.L."/>
            <person name="Zaremba-Niedzwiedzka K."/>
            <person name="Martijn J."/>
            <person name="Lind A.E."/>
            <person name="van Eijk R."/>
            <person name="Schleper C."/>
            <person name="Guy L."/>
            <person name="Ettema T.J."/>
        </authorList>
    </citation>
    <scope>NUCLEOTIDE SEQUENCE</scope>
</reference>
<accession>A0A0F9L8M2</accession>
<comment type="caution">
    <text evidence="1">The sequence shown here is derived from an EMBL/GenBank/DDBJ whole genome shotgun (WGS) entry which is preliminary data.</text>
</comment>
<name>A0A0F9L8M2_9ZZZZ</name>
<proteinExistence type="predicted"/>
<protein>
    <submittedName>
        <fullName evidence="1">Uncharacterized protein</fullName>
    </submittedName>
</protein>